<keyword evidence="2" id="KW-1185">Reference proteome</keyword>
<gene>
    <name evidence="1" type="ORF">SAY87_016176</name>
</gene>
<dbReference type="AlphaFoldDB" id="A0AAN7LEW4"/>
<accession>A0AAN7LEW4</accession>
<evidence type="ECO:0000313" key="1">
    <source>
        <dbReference type="EMBL" id="KAK4780070.1"/>
    </source>
</evidence>
<dbReference type="Proteomes" id="UP001345219">
    <property type="component" value="Chromosome 13"/>
</dbReference>
<comment type="caution">
    <text evidence="1">The sequence shown here is derived from an EMBL/GenBank/DDBJ whole genome shotgun (WGS) entry which is preliminary data.</text>
</comment>
<protein>
    <submittedName>
        <fullName evidence="1">Uncharacterized protein</fullName>
    </submittedName>
</protein>
<proteinExistence type="predicted"/>
<organism evidence="1 2">
    <name type="scientific">Trapa incisa</name>
    <dbReference type="NCBI Taxonomy" id="236973"/>
    <lineage>
        <taxon>Eukaryota</taxon>
        <taxon>Viridiplantae</taxon>
        <taxon>Streptophyta</taxon>
        <taxon>Embryophyta</taxon>
        <taxon>Tracheophyta</taxon>
        <taxon>Spermatophyta</taxon>
        <taxon>Magnoliopsida</taxon>
        <taxon>eudicotyledons</taxon>
        <taxon>Gunneridae</taxon>
        <taxon>Pentapetalae</taxon>
        <taxon>rosids</taxon>
        <taxon>malvids</taxon>
        <taxon>Myrtales</taxon>
        <taxon>Lythraceae</taxon>
        <taxon>Trapa</taxon>
    </lineage>
</organism>
<sequence>MSLFMSKVGLVHDVMRLRVLKGIAQGASPVIAVLSLIAAHDGKRSNHGHKHSHVHALIRATMAAAAEAKKVGTMIDVASDAGPGAGAGASVASAFCTTADATTATSINAALRIFIFAAFISEGPPRALGD</sequence>
<evidence type="ECO:0000313" key="2">
    <source>
        <dbReference type="Proteomes" id="UP001345219"/>
    </source>
</evidence>
<reference evidence="1 2" key="1">
    <citation type="journal article" date="2023" name="Hortic Res">
        <title>Pangenome of water caltrop reveals structural variations and asymmetric subgenome divergence after allopolyploidization.</title>
        <authorList>
            <person name="Zhang X."/>
            <person name="Chen Y."/>
            <person name="Wang L."/>
            <person name="Yuan Y."/>
            <person name="Fang M."/>
            <person name="Shi L."/>
            <person name="Lu R."/>
            <person name="Comes H.P."/>
            <person name="Ma Y."/>
            <person name="Chen Y."/>
            <person name="Huang G."/>
            <person name="Zhou Y."/>
            <person name="Zheng Z."/>
            <person name="Qiu Y."/>
        </authorList>
    </citation>
    <scope>NUCLEOTIDE SEQUENCE [LARGE SCALE GENOMIC DNA]</scope>
    <source>
        <tissue evidence="1">Roots</tissue>
    </source>
</reference>
<name>A0AAN7LEW4_9MYRT</name>
<dbReference type="EMBL" id="JAXIOK010000001">
    <property type="protein sequence ID" value="KAK4780070.1"/>
    <property type="molecule type" value="Genomic_DNA"/>
</dbReference>